<dbReference type="EC" id="5.3.1.-" evidence="2"/>
<keyword evidence="2" id="KW-0413">Isomerase</keyword>
<feature type="non-terminal residue" evidence="2">
    <location>
        <position position="199"/>
    </location>
</feature>
<feature type="compositionally biased region" description="Low complexity" evidence="1">
    <location>
        <begin position="102"/>
        <end position="122"/>
    </location>
</feature>
<feature type="compositionally biased region" description="Basic residues" evidence="1">
    <location>
        <begin position="179"/>
        <end position="190"/>
    </location>
</feature>
<reference evidence="2" key="1">
    <citation type="submission" date="2020-02" db="EMBL/GenBank/DDBJ databases">
        <authorList>
            <person name="Meier V. D."/>
        </authorList>
    </citation>
    <scope>NUCLEOTIDE SEQUENCE</scope>
    <source>
        <strain evidence="2">AVDCRST_MAG51</strain>
    </source>
</reference>
<proteinExistence type="predicted"/>
<dbReference type="GO" id="GO:0016853">
    <property type="term" value="F:isomerase activity"/>
    <property type="evidence" value="ECO:0007669"/>
    <property type="project" value="UniProtKB-KW"/>
</dbReference>
<feature type="compositionally biased region" description="Basic residues" evidence="1">
    <location>
        <begin position="126"/>
        <end position="149"/>
    </location>
</feature>
<evidence type="ECO:0000313" key="2">
    <source>
        <dbReference type="EMBL" id="CAA9399620.1"/>
    </source>
</evidence>
<sequence>ARTTDPAALHRQCRPEVPGGADAVQADCRRGPGRAGLRHQRRQGAGLRQWRLRGRRAAFLGRVRRALRARTAGAGRHRADHRHLDPHGHRQRLRFPAHLFQAGPRARPGGRRAAGAFDQRQLGQRDRRHRGRARARHERGGAHRPRRRQDRPAAARDRRPHLRAARAHRPHPGSPHPRAALHLRRCRRPAAGRTGTPSM</sequence>
<dbReference type="EMBL" id="CADCUX010000207">
    <property type="protein sequence ID" value="CAA9399620.1"/>
    <property type="molecule type" value="Genomic_DNA"/>
</dbReference>
<name>A0A6J4P433_9BURK</name>
<feature type="non-terminal residue" evidence="2">
    <location>
        <position position="1"/>
    </location>
</feature>
<feature type="region of interest" description="Disordered" evidence="1">
    <location>
        <begin position="102"/>
        <end position="199"/>
    </location>
</feature>
<organism evidence="2">
    <name type="scientific">uncultured Ramlibacter sp</name>
    <dbReference type="NCBI Taxonomy" id="260755"/>
    <lineage>
        <taxon>Bacteria</taxon>
        <taxon>Pseudomonadati</taxon>
        <taxon>Pseudomonadota</taxon>
        <taxon>Betaproteobacteria</taxon>
        <taxon>Burkholderiales</taxon>
        <taxon>Comamonadaceae</taxon>
        <taxon>Ramlibacter</taxon>
        <taxon>environmental samples</taxon>
    </lineage>
</organism>
<feature type="compositionally biased region" description="Basic residues" evidence="1">
    <location>
        <begin position="158"/>
        <end position="171"/>
    </location>
</feature>
<accession>A0A6J4P433</accession>
<protein>
    <submittedName>
        <fullName evidence="2">Phosphoheptose isomerase</fullName>
        <ecNumber evidence="2">5.3.1.-</ecNumber>
    </submittedName>
</protein>
<evidence type="ECO:0000256" key="1">
    <source>
        <dbReference type="SAM" id="MobiDB-lite"/>
    </source>
</evidence>
<gene>
    <name evidence="2" type="ORF">AVDCRST_MAG51-820</name>
</gene>
<dbReference type="AlphaFoldDB" id="A0A6J4P433"/>